<feature type="domain" description="Pesticidal crystal protein Cry22Aa Ig-like" evidence="2">
    <location>
        <begin position="215"/>
        <end position="283"/>
    </location>
</feature>
<evidence type="ECO:0000259" key="2">
    <source>
        <dbReference type="Pfam" id="PF16403"/>
    </source>
</evidence>
<organism evidence="3 4">
    <name type="scientific">Cymbomonas tetramitiformis</name>
    <dbReference type="NCBI Taxonomy" id="36881"/>
    <lineage>
        <taxon>Eukaryota</taxon>
        <taxon>Viridiplantae</taxon>
        <taxon>Chlorophyta</taxon>
        <taxon>Pyramimonadophyceae</taxon>
        <taxon>Pyramimonadales</taxon>
        <taxon>Pyramimonadaceae</taxon>
        <taxon>Cymbomonas</taxon>
    </lineage>
</organism>
<dbReference type="Gene3D" id="2.60.40.10">
    <property type="entry name" value="Immunoglobulins"/>
    <property type="match status" value="2"/>
</dbReference>
<dbReference type="Pfam" id="PF16403">
    <property type="entry name" value="Bact_surface_Ig-like"/>
    <property type="match status" value="1"/>
</dbReference>
<gene>
    <name evidence="3" type="ORF">CYMTET_28973</name>
</gene>
<feature type="transmembrane region" description="Helical" evidence="1">
    <location>
        <begin position="1499"/>
        <end position="1520"/>
    </location>
</feature>
<dbReference type="InterPro" id="IPR013783">
    <property type="entry name" value="Ig-like_fold"/>
</dbReference>
<keyword evidence="1" id="KW-0472">Membrane</keyword>
<feature type="transmembrane region" description="Helical" evidence="1">
    <location>
        <begin position="1460"/>
        <end position="1479"/>
    </location>
</feature>
<dbReference type="EMBL" id="LGRX02016424">
    <property type="protein sequence ID" value="KAK3262154.1"/>
    <property type="molecule type" value="Genomic_DNA"/>
</dbReference>
<protein>
    <recommendedName>
        <fullName evidence="2">Pesticidal crystal protein Cry22Aa Ig-like domain-containing protein</fullName>
    </recommendedName>
</protein>
<keyword evidence="1" id="KW-0812">Transmembrane</keyword>
<sequence length="1909" mass="204851">MPVLPDLEPEIVTAATSPAETVGYERSELLSSADTEPPTITLQGSALEEVRQGAVYLDAGAFVYDAVDGFNVNMSVHGLDAVDTCCVTSTPFTIIYAAVDAAGNAALQVTRQVTVLPLCDAPSYLCQSESGTADFCALCSAAEVADQSGSAEEATSNVSCACLEVGIILKATDGAASTVESFTPEADDESPVLRLRGEGTLAVTEAGILTMEDMLLVGEAWTDPGAAALDAVDGDLTDKVLGFGAAAVSTSAATLPDSPYMITYTVSDRAGNSAASVQRRVHVTNPCDHRGAGGYEEQVCHVGESGATTCSTQGLCATVDMEEEEVQVAAAPPWIKLQGQEMVEVSQGMVYAACPSPEGGGASVDLVCDPGAEAGDELDGDLTDRVLACSPDGTSNLFASVGLAGCRLDTATPGSYTLWFSLANSAGATAFAKRTVVVAAECAAGEERCLDPTQCSSQGICLAEMETAALTEVANDDPPNINLRYTAAVPTAFVNVRQHQTYEACVEEEDQLSTVLCEPGAMASDAQDGELSSHVLACPPTSCLNKGCPGHEWTYKRLQGCLNTSAPVGTVYAVDFVVFDMHIPANRAPATRHVTIVSPCEDPSAELCDDLTCSSIPCATRDALLLDPEVDSVPPVISLLVEVPTRVQYGSSSSAAALQRPAAAWDSQDGDVSESLRISQDAGCAGCASGPCAMELADQCFPGTYSYLLEAWDVAGNRGVARLDVTVVREGMESAAIVIDGGVDAMDAEAQATALEMPGSPEAAAWSEGLASALSSSGGGGNASTGQIVRPEDISITAVTVVQGEAATPGRRARRGLGEEGFSLLVSTEVRVAVASEDPDTLDSHSTAIEESLVAVTGNGEMSASLAAAAAANGAQLTSRVEGIEGEVTSRPVSPEVDPGAVALVGLIQEVKALQQGSEGLYADLAEALETVAMAGGNPGEWQIALWEVWEALLKEEFANVESLMDSAAALLVRAGRPTLRSTAPDAVREETESAELNQLQAAQRDRVDTSIQQVEALVSGNDWQVLQQESSGEYQLLSSSDRVSRSVFAFSVGESSSAPLLLRSRRLQAAAGGGGGGALDGGDTSGALMPWPRSASSGRDYAASDAWSLETADSLDEFQRAPTAVDGHYLALGRNRMAGGMLLHMTQGRELAAEHCTRRFKHLGAPCARGVDTQPYGSDPVFRPGSSLFRADLVDDVERFYNTSPGSNMLDRHTRSPLPFRSRHVPHHPDRHAFFIEDRIGGYRAQQVYTFLEEGQAVADSLAQIRVNLACWNSHLQAWSWVELAWAHPRGAWETSYDVAVLPRFSPSIYSENPGTRLWWLSLLHLLWILLSVTLFAATLASLRPSMLEDRYKHSTYQRNILEHLSGLENILGALAWCLPLTIVAVFCAYIMWDGIVDMDASYDVYDDSHAEANYFLSTRLPPEADDAARWTLPEDNRGLERYGNDLATMEGQVVRLRMMFKLQAAQMLLMVLCMLLIAKQQPHLAVVMRTCVTSSQIILQQFIVFMVIAGILTVLLNIQFGDKVEMLSTLPSALDFIGLVAVSGVFQNVENLKWESTVFETATEKATETVCMFIFRFIFSNFIIAVISDELSLSLKQAHGMPTVLEDFWWFYNSWIQHKIFRGWPDVDCFEALLVAGQQVLYDQLDIRVRKVSSNKGVWGAVYALTDVMIRTSSMRSSWGARGQQQLTVHSCSLDAADLANLLSLRWNALGLNSCAEQPRGCHELAIHKEADCDFMADRIIRCFARHQSANQPAIAPDPQQLSCKTQKSKRRQLAQQQLAWLREMQNSQQESFRRQEKMIALLQHLQSVAQEGQIQELSTKASTAYTADNSHNSMLGRSNYPYVHSSSAILLDEIEIETRKSEMVDPFAHMTSKGIDEKPFQELQSVATSVIALASESMAHTTGGMH</sequence>
<comment type="caution">
    <text evidence="3">The sequence shown here is derived from an EMBL/GenBank/DDBJ whole genome shotgun (WGS) entry which is preliminary data.</text>
</comment>
<reference evidence="3 4" key="1">
    <citation type="journal article" date="2015" name="Genome Biol. Evol.">
        <title>Comparative Genomics of a Bacterivorous Green Alga Reveals Evolutionary Causalities and Consequences of Phago-Mixotrophic Mode of Nutrition.</title>
        <authorList>
            <person name="Burns J.A."/>
            <person name="Paasch A."/>
            <person name="Narechania A."/>
            <person name="Kim E."/>
        </authorList>
    </citation>
    <scope>NUCLEOTIDE SEQUENCE [LARGE SCALE GENOMIC DNA]</scope>
    <source>
        <strain evidence="3 4">PLY_AMNH</strain>
    </source>
</reference>
<accession>A0AAE0FLW5</accession>
<keyword evidence="4" id="KW-1185">Reference proteome</keyword>
<evidence type="ECO:0000313" key="3">
    <source>
        <dbReference type="EMBL" id="KAK3262154.1"/>
    </source>
</evidence>
<evidence type="ECO:0000256" key="1">
    <source>
        <dbReference type="SAM" id="Phobius"/>
    </source>
</evidence>
<feature type="transmembrane region" description="Helical" evidence="1">
    <location>
        <begin position="1372"/>
        <end position="1394"/>
    </location>
</feature>
<dbReference type="Proteomes" id="UP001190700">
    <property type="component" value="Unassembled WGS sequence"/>
</dbReference>
<feature type="transmembrane region" description="Helical" evidence="1">
    <location>
        <begin position="1319"/>
        <end position="1344"/>
    </location>
</feature>
<proteinExistence type="predicted"/>
<keyword evidence="1" id="KW-1133">Transmembrane helix</keyword>
<evidence type="ECO:0000313" key="4">
    <source>
        <dbReference type="Proteomes" id="UP001190700"/>
    </source>
</evidence>
<dbReference type="InterPro" id="IPR032179">
    <property type="entry name" value="Cry22Aa_Ig-like"/>
</dbReference>
<name>A0AAE0FLW5_9CHLO</name>